<name>A0ABD2LQX3_9BILA</name>
<feature type="region of interest" description="Disordered" evidence="1">
    <location>
        <begin position="115"/>
        <end position="157"/>
    </location>
</feature>
<feature type="region of interest" description="Disordered" evidence="1">
    <location>
        <begin position="1"/>
        <end position="81"/>
    </location>
</feature>
<keyword evidence="3" id="KW-1185">Reference proteome</keyword>
<dbReference type="AlphaFoldDB" id="A0ABD2LQX3"/>
<comment type="caution">
    <text evidence="2">The sequence shown here is derived from an EMBL/GenBank/DDBJ whole genome shotgun (WGS) entry which is preliminary data.</text>
</comment>
<feature type="compositionally biased region" description="Basic and acidic residues" evidence="1">
    <location>
        <begin position="8"/>
        <end position="17"/>
    </location>
</feature>
<organism evidence="2 3">
    <name type="scientific">Heterodera trifolii</name>
    <dbReference type="NCBI Taxonomy" id="157864"/>
    <lineage>
        <taxon>Eukaryota</taxon>
        <taxon>Metazoa</taxon>
        <taxon>Ecdysozoa</taxon>
        <taxon>Nematoda</taxon>
        <taxon>Chromadorea</taxon>
        <taxon>Rhabditida</taxon>
        <taxon>Tylenchina</taxon>
        <taxon>Tylenchomorpha</taxon>
        <taxon>Tylenchoidea</taxon>
        <taxon>Heteroderidae</taxon>
        <taxon>Heteroderinae</taxon>
        <taxon>Heterodera</taxon>
    </lineage>
</organism>
<reference evidence="2 3" key="1">
    <citation type="submission" date="2024-10" db="EMBL/GenBank/DDBJ databases">
        <authorList>
            <person name="Kim D."/>
        </authorList>
    </citation>
    <scope>NUCLEOTIDE SEQUENCE [LARGE SCALE GENOMIC DNA]</scope>
    <source>
        <strain evidence="2">BH-2024</strain>
    </source>
</reference>
<dbReference type="EMBL" id="JBICBT010000321">
    <property type="protein sequence ID" value="KAL3117506.1"/>
    <property type="molecule type" value="Genomic_DNA"/>
</dbReference>
<proteinExistence type="predicted"/>
<evidence type="ECO:0000313" key="2">
    <source>
        <dbReference type="EMBL" id="KAL3117506.1"/>
    </source>
</evidence>
<evidence type="ECO:0000313" key="3">
    <source>
        <dbReference type="Proteomes" id="UP001620626"/>
    </source>
</evidence>
<accession>A0ABD2LQX3</accession>
<dbReference type="Proteomes" id="UP001620626">
    <property type="component" value="Unassembled WGS sequence"/>
</dbReference>
<evidence type="ECO:0000256" key="1">
    <source>
        <dbReference type="SAM" id="MobiDB-lite"/>
    </source>
</evidence>
<feature type="region of interest" description="Disordered" evidence="1">
    <location>
        <begin position="176"/>
        <end position="197"/>
    </location>
</feature>
<protein>
    <submittedName>
        <fullName evidence="2">Uncharacterized protein</fullName>
    </submittedName>
</protein>
<gene>
    <name evidence="2" type="ORF">niasHT_005577</name>
</gene>
<sequence length="197" mass="21342">MVGRGSRQWREGVRADGRQNGCEGSAAVERGGRGREGVRADGRRNGGEGSAAVERGGPRRRREGSVEERASAPPGRRTSGEGAALFNAKYHGPANCINGRLVNASANHHLGFNPARRNSRAFHPSNTKSRATPIQHPQIPTPHRPAHQPPSRTHLSRRIPPPFPPITLHTHPIGTDPPAHPLCAQRRKSIDNSSNRI</sequence>
<feature type="compositionally biased region" description="Basic and acidic residues" evidence="1">
    <location>
        <begin position="30"/>
        <end position="46"/>
    </location>
</feature>